<gene>
    <name evidence="1" type="ORF">MIND_00691500</name>
</gene>
<comment type="caution">
    <text evidence="1">The sequence shown here is derived from an EMBL/GenBank/DDBJ whole genome shotgun (WGS) entry which is preliminary data.</text>
</comment>
<keyword evidence="2" id="KW-1185">Reference proteome</keyword>
<dbReference type="EMBL" id="JACAZF010000006">
    <property type="protein sequence ID" value="KAF7301267.1"/>
    <property type="molecule type" value="Genomic_DNA"/>
</dbReference>
<evidence type="ECO:0000313" key="1">
    <source>
        <dbReference type="EMBL" id="KAF7301267.1"/>
    </source>
</evidence>
<name>A0A8H6SLY9_9AGAR</name>
<reference evidence="1" key="1">
    <citation type="submission" date="2020-05" db="EMBL/GenBank/DDBJ databases">
        <title>Mycena genomes resolve the evolution of fungal bioluminescence.</title>
        <authorList>
            <person name="Tsai I.J."/>
        </authorList>
    </citation>
    <scope>NUCLEOTIDE SEQUENCE</scope>
    <source>
        <strain evidence="1">171206Taipei</strain>
    </source>
</reference>
<proteinExistence type="predicted"/>
<evidence type="ECO:0000313" key="2">
    <source>
        <dbReference type="Proteomes" id="UP000636479"/>
    </source>
</evidence>
<dbReference type="GeneID" id="59346139"/>
<organism evidence="1 2">
    <name type="scientific">Mycena indigotica</name>
    <dbReference type="NCBI Taxonomy" id="2126181"/>
    <lineage>
        <taxon>Eukaryota</taxon>
        <taxon>Fungi</taxon>
        <taxon>Dikarya</taxon>
        <taxon>Basidiomycota</taxon>
        <taxon>Agaricomycotina</taxon>
        <taxon>Agaricomycetes</taxon>
        <taxon>Agaricomycetidae</taxon>
        <taxon>Agaricales</taxon>
        <taxon>Marasmiineae</taxon>
        <taxon>Mycenaceae</taxon>
        <taxon>Mycena</taxon>
    </lineage>
</organism>
<dbReference type="RefSeq" id="XP_037219267.1">
    <property type="nucleotide sequence ID" value="XM_037363623.1"/>
</dbReference>
<dbReference type="Proteomes" id="UP000636479">
    <property type="component" value="Unassembled WGS sequence"/>
</dbReference>
<sequence length="101" mass="11619">MAWFTENWLLMARVKAPAATVYTRDFLWRPVILLFDPHALEPTPLAYFLRPLAASFILINLFPDLEVFRLRHFPVQLIRSGKKVVSLCGFMPTSCSLVLLV</sequence>
<dbReference type="AlphaFoldDB" id="A0A8H6SLY9"/>
<accession>A0A8H6SLY9</accession>
<protein>
    <submittedName>
        <fullName evidence="1">Uncharacterized protein</fullName>
    </submittedName>
</protein>